<comment type="caution">
    <text evidence="3">The sequence shown here is derived from an EMBL/GenBank/DDBJ whole genome shotgun (WGS) entry which is preliminary data.</text>
</comment>
<dbReference type="EMBL" id="JBEFKJ010000014">
    <property type="protein sequence ID" value="KAL2042256.1"/>
    <property type="molecule type" value="Genomic_DNA"/>
</dbReference>
<evidence type="ECO:0000313" key="3">
    <source>
        <dbReference type="EMBL" id="KAL2042256.1"/>
    </source>
</evidence>
<keyword evidence="1" id="KW-0378">Hydrolase</keyword>
<dbReference type="InterPro" id="IPR029058">
    <property type="entry name" value="AB_hydrolase_fold"/>
</dbReference>
<proteinExistence type="predicted"/>
<evidence type="ECO:0000256" key="1">
    <source>
        <dbReference type="ARBA" id="ARBA00022801"/>
    </source>
</evidence>
<dbReference type="PANTHER" id="PTHR48081:SF25">
    <property type="entry name" value="PUTATIVE (AFU_ORTHOLOGUE AFUA_3G11560)-RELATED"/>
    <property type="match status" value="1"/>
</dbReference>
<evidence type="ECO:0000313" key="4">
    <source>
        <dbReference type="Proteomes" id="UP001590950"/>
    </source>
</evidence>
<dbReference type="Gene3D" id="3.40.50.1820">
    <property type="entry name" value="alpha/beta hydrolase"/>
    <property type="match status" value="1"/>
</dbReference>
<dbReference type="PANTHER" id="PTHR48081">
    <property type="entry name" value="AB HYDROLASE SUPERFAMILY PROTEIN C4A8.06C"/>
    <property type="match status" value="1"/>
</dbReference>
<reference evidence="3 4" key="1">
    <citation type="submission" date="2024-09" db="EMBL/GenBank/DDBJ databases">
        <title>Rethinking Asexuality: The Enigmatic Case of Functional Sexual Genes in Lepraria (Stereocaulaceae).</title>
        <authorList>
            <person name="Doellman M."/>
            <person name="Sun Y."/>
            <person name="Barcenas-Pena A."/>
            <person name="Lumbsch H.T."/>
            <person name="Grewe F."/>
        </authorList>
    </citation>
    <scope>NUCLEOTIDE SEQUENCE [LARGE SCALE GENOMIC DNA]</scope>
    <source>
        <strain evidence="3 4">Mercado 3170</strain>
    </source>
</reference>
<protein>
    <recommendedName>
        <fullName evidence="2">Alpha/beta hydrolase fold-3 domain-containing protein</fullName>
    </recommendedName>
</protein>
<accession>A0ABR4ABM0</accession>
<name>A0ABR4ABM0_9LECA</name>
<feature type="domain" description="Alpha/beta hydrolase fold-3" evidence="2">
    <location>
        <begin position="298"/>
        <end position="364"/>
    </location>
</feature>
<evidence type="ECO:0000259" key="2">
    <source>
        <dbReference type="Pfam" id="PF07859"/>
    </source>
</evidence>
<dbReference type="SUPFAM" id="SSF53474">
    <property type="entry name" value="alpha/beta-Hydrolases"/>
    <property type="match status" value="1"/>
</dbReference>
<sequence>MDRAKLERFPKQPLWDLPTAQTINKLRAFLHRVPQPTISYIQEQSLKARPLKGPFSVFQTTIPAPPQDDVRQLLLQTIGDMGEAQFPAPALEDVHVEWVVKHSSTGGWGECEGLETVLGQAVTDMTVLHVHGGAYFQGSPAVYRPTTSQLAFLTGGRLVSVEYRLAPQHPFPASILDVLVAYLSLLYPPPSSPYPALDPARIVFAGDSIGGVLLFALLQIIGHTAPRACPITFHDYQLRFPLPYPASIATLSFAPDQLGSLPSYEDNRVNDLYLDIPWALPDYPSCGLWPTRPPRSQIYAETRSYLHPLISPNFARSWEGMPPMWFAVGEEQFVDGANAIARRAEGQGVNVTWLQFEALPHCFAMLPVLNKSPQADMCFGRWAEFCQRSVEETVATTVKGKQRISATRIRYRDMREEAITLDAGPQRRHLPLDEVERLIRVKVDELESQYVAPKL</sequence>
<organism evidence="3 4">
    <name type="scientific">Stereocaulon virgatum</name>
    <dbReference type="NCBI Taxonomy" id="373712"/>
    <lineage>
        <taxon>Eukaryota</taxon>
        <taxon>Fungi</taxon>
        <taxon>Dikarya</taxon>
        <taxon>Ascomycota</taxon>
        <taxon>Pezizomycotina</taxon>
        <taxon>Lecanoromycetes</taxon>
        <taxon>OSLEUM clade</taxon>
        <taxon>Lecanoromycetidae</taxon>
        <taxon>Lecanorales</taxon>
        <taxon>Lecanorineae</taxon>
        <taxon>Stereocaulaceae</taxon>
        <taxon>Stereocaulon</taxon>
    </lineage>
</organism>
<feature type="domain" description="Alpha/beta hydrolase fold-3" evidence="2">
    <location>
        <begin position="127"/>
        <end position="223"/>
    </location>
</feature>
<dbReference type="Pfam" id="PF07859">
    <property type="entry name" value="Abhydrolase_3"/>
    <property type="match status" value="2"/>
</dbReference>
<dbReference type="InterPro" id="IPR013094">
    <property type="entry name" value="AB_hydrolase_3"/>
</dbReference>
<dbReference type="Proteomes" id="UP001590950">
    <property type="component" value="Unassembled WGS sequence"/>
</dbReference>
<keyword evidence="4" id="KW-1185">Reference proteome</keyword>
<gene>
    <name evidence="3" type="ORF">N7G274_004744</name>
</gene>
<dbReference type="InterPro" id="IPR050300">
    <property type="entry name" value="GDXG_lipolytic_enzyme"/>
</dbReference>